<dbReference type="EMBL" id="CP034687">
    <property type="protein sequence ID" value="AZS85274.1"/>
    <property type="molecule type" value="Genomic_DNA"/>
</dbReference>
<dbReference type="InterPro" id="IPR002575">
    <property type="entry name" value="Aminoglycoside_PTrfase"/>
</dbReference>
<keyword evidence="2" id="KW-0808">Transferase</keyword>
<keyword evidence="5" id="KW-1185">Reference proteome</keyword>
<dbReference type="GO" id="GO:0016740">
    <property type="term" value="F:transferase activity"/>
    <property type="evidence" value="ECO:0007669"/>
    <property type="project" value="UniProtKB-KW"/>
</dbReference>
<dbReference type="EMBL" id="CP029078">
    <property type="protein sequence ID" value="QCN87875.1"/>
    <property type="molecule type" value="Genomic_DNA"/>
</dbReference>
<feature type="domain" description="Aminoglycoside phosphotransferase" evidence="1">
    <location>
        <begin position="75"/>
        <end position="282"/>
    </location>
</feature>
<dbReference type="KEGG" id="sgd:ELQ87_13930"/>
<dbReference type="PANTHER" id="PTHR21310">
    <property type="entry name" value="AMINOGLYCOSIDE PHOSPHOTRANSFERASE-RELATED-RELATED"/>
    <property type="match status" value="1"/>
</dbReference>
<dbReference type="OrthoDB" id="3328272at2"/>
<reference evidence="2 4" key="2">
    <citation type="submission" date="2018-12" db="EMBL/GenBank/DDBJ databases">
        <title>Streptomyces griseoviridis F1-27 complete genome.</title>
        <authorList>
            <person name="Mariita R.M."/>
            <person name="Sello J.K."/>
        </authorList>
    </citation>
    <scope>NUCLEOTIDE SEQUENCE [LARGE SCALE GENOMIC DNA]</scope>
    <source>
        <strain evidence="2 4">F1-27</strain>
    </source>
</reference>
<dbReference type="RefSeq" id="WP_127178150.1">
    <property type="nucleotide sequence ID" value="NZ_CP029078.1"/>
</dbReference>
<evidence type="ECO:0000313" key="4">
    <source>
        <dbReference type="Proteomes" id="UP000271291"/>
    </source>
</evidence>
<dbReference type="Proteomes" id="UP000271291">
    <property type="component" value="Chromosome"/>
</dbReference>
<proteinExistence type="predicted"/>
<dbReference type="PANTHER" id="PTHR21310:SF40">
    <property type="entry name" value="AMINOGLYCOSIDE PHOSPHOTRANSFERASE DOMAIN-CONTAINING PROTEIN-RELATED"/>
    <property type="match status" value="1"/>
</dbReference>
<evidence type="ECO:0000313" key="3">
    <source>
        <dbReference type="EMBL" id="QCN87875.1"/>
    </source>
</evidence>
<dbReference type="Gene3D" id="3.90.1200.10">
    <property type="match status" value="1"/>
</dbReference>
<dbReference type="InterPro" id="IPR011009">
    <property type="entry name" value="Kinase-like_dom_sf"/>
</dbReference>
<dbReference type="Proteomes" id="UP000501753">
    <property type="component" value="Chromosome"/>
</dbReference>
<reference evidence="3 5" key="1">
    <citation type="submission" date="2018-04" db="EMBL/GenBank/DDBJ databases">
        <title>Complete genome sequences of Streptomyces griseoviridis K61 and characterization of antagonistic properties of biological control agents.</title>
        <authorList>
            <person name="Mariita R.M."/>
            <person name="Sello J.K."/>
        </authorList>
    </citation>
    <scope>NUCLEOTIDE SEQUENCE [LARGE SCALE GENOMIC DNA]</scope>
    <source>
        <strain evidence="3 5">K61</strain>
    </source>
</reference>
<gene>
    <name evidence="3" type="ORF">DDJ31_25370</name>
    <name evidence="2" type="ORF">ELQ87_13930</name>
</gene>
<sequence>MTRTPLTATDLAPLARAALGRTPLTATRLPGGTRKGVYRLALDDGSTAVVYVWSAAEDFWDAAPPGPRDPLAPGTGLALFTTAHDRLTAAGVRTPRLLYADATRTLLPADAAVVEDLTGGSLQEALAGDPREAEAALDRFADLVARLHAQRGPAFGSVALVDNGGVPKGGSCERLVTEGALRDIAASAARDRRIAAARDELDDVVEELASAVRPRSRFSLVHGELGPDHVLLTAQGQPALIDIEGLRYFDVEWEHVFLRLRLGSHYPRLRTAGLDEDRLRLYRLATHLSLVAGPLRLLEGDFPDRVALRGIVEHHLRRALEFVGG</sequence>
<evidence type="ECO:0000313" key="5">
    <source>
        <dbReference type="Proteomes" id="UP000501753"/>
    </source>
</evidence>
<organism evidence="2 4">
    <name type="scientific">Streptomyces griseoviridis</name>
    <dbReference type="NCBI Taxonomy" id="45398"/>
    <lineage>
        <taxon>Bacteria</taxon>
        <taxon>Bacillati</taxon>
        <taxon>Actinomycetota</taxon>
        <taxon>Actinomycetes</taxon>
        <taxon>Kitasatosporales</taxon>
        <taxon>Streptomycetaceae</taxon>
        <taxon>Streptomyces</taxon>
    </lineage>
</organism>
<name>A0A3Q9KVB8_STRGD</name>
<accession>A0A3Q9KVB8</accession>
<evidence type="ECO:0000313" key="2">
    <source>
        <dbReference type="EMBL" id="AZS85274.1"/>
    </source>
</evidence>
<dbReference type="AlphaFoldDB" id="A0A3Q9KVB8"/>
<protein>
    <submittedName>
        <fullName evidence="2 3">Aminoglycoside phosphotransferase</fullName>
    </submittedName>
</protein>
<evidence type="ECO:0000259" key="1">
    <source>
        <dbReference type="Pfam" id="PF01636"/>
    </source>
</evidence>
<dbReference type="Pfam" id="PF01636">
    <property type="entry name" value="APH"/>
    <property type="match status" value="1"/>
</dbReference>
<dbReference type="InterPro" id="IPR051678">
    <property type="entry name" value="AGP_Transferase"/>
</dbReference>
<dbReference type="SUPFAM" id="SSF56112">
    <property type="entry name" value="Protein kinase-like (PK-like)"/>
    <property type="match status" value="1"/>
</dbReference>